<feature type="region of interest" description="Disordered" evidence="2">
    <location>
        <begin position="489"/>
        <end position="513"/>
    </location>
</feature>
<keyword evidence="4" id="KW-1185">Reference proteome</keyword>
<dbReference type="OrthoDB" id="123663at2759"/>
<dbReference type="AlphaFoldDB" id="A0A225V646"/>
<protein>
    <submittedName>
        <fullName evidence="3">Uncharacterized protein</fullName>
    </submittedName>
</protein>
<feature type="coiled-coil region" evidence="1">
    <location>
        <begin position="88"/>
        <end position="122"/>
    </location>
</feature>
<name>A0A225V646_9STRA</name>
<proteinExistence type="predicted"/>
<evidence type="ECO:0000313" key="4">
    <source>
        <dbReference type="Proteomes" id="UP000198211"/>
    </source>
</evidence>
<comment type="caution">
    <text evidence="3">The sequence shown here is derived from an EMBL/GenBank/DDBJ whole genome shotgun (WGS) entry which is preliminary data.</text>
</comment>
<keyword evidence="1" id="KW-0175">Coiled coil</keyword>
<gene>
    <name evidence="3" type="ORF">PHMEG_00027915</name>
</gene>
<evidence type="ECO:0000256" key="2">
    <source>
        <dbReference type="SAM" id="MobiDB-lite"/>
    </source>
</evidence>
<accession>A0A225V646</accession>
<reference evidence="4" key="1">
    <citation type="submission" date="2017-03" db="EMBL/GenBank/DDBJ databases">
        <title>Phytopthora megakarya and P. palmivora, two closely related causual agents of cacao black pod achieved similar genome size and gene model numbers by different mechanisms.</title>
        <authorList>
            <person name="Ali S."/>
            <person name="Shao J."/>
            <person name="Larry D.J."/>
            <person name="Kronmiller B."/>
            <person name="Shen D."/>
            <person name="Strem M.D."/>
            <person name="Melnick R.L."/>
            <person name="Guiltinan M.J."/>
            <person name="Tyler B.M."/>
            <person name="Meinhardt L.W."/>
            <person name="Bailey B.A."/>
        </authorList>
    </citation>
    <scope>NUCLEOTIDE SEQUENCE [LARGE SCALE GENOMIC DNA]</scope>
    <source>
        <strain evidence="4">zdho120</strain>
    </source>
</reference>
<feature type="compositionally biased region" description="Basic and acidic residues" evidence="2">
    <location>
        <begin position="500"/>
        <end position="513"/>
    </location>
</feature>
<sequence>MSEPCTCSLQARLQQVENARSREMKTHGEVVRSLELELEIRRISEAESHHLVAKLRSDMCRLEAELYASNAKTRQLRGQLDTQQTQHRHELKRSREVYELQLQETHRENELLMEDNRQLNTHLFECRTYLENAKHDNKLLLAKNEEIYARTNTQAEEINTLSAQLTSKKQEIEAVTLRSQLLLQDLSSCRIQQDLISGRVQEVERDINHALVTRNRALNWRRQRHETWENQFLFGRTFLVWKAMSVQTALRAVAKMARHNENTRAQLQLVEMEIFKSCSQIKRELSIIRQECAGERTQIQLLRDEICQSELPKLLILLRNQQGEFETQRKRFELQCSNERECIEMEQERLKISRQDAKHRVQKLLEIHQKCRKHQQIIIYQIFAARRQRYFHQRTFSAWKELYLRSVVGQATHTAMVFQAQQPQMSIGDLLGPVDRTESQSWDMPAVIRPNRVDIPPLQLEKQHVDKCSEAATPIDVMWRKWRRVDAGKSHKPHASPITRGDHCNSHHDRILS</sequence>
<organism evidence="3 4">
    <name type="scientific">Phytophthora megakarya</name>
    <dbReference type="NCBI Taxonomy" id="4795"/>
    <lineage>
        <taxon>Eukaryota</taxon>
        <taxon>Sar</taxon>
        <taxon>Stramenopiles</taxon>
        <taxon>Oomycota</taxon>
        <taxon>Peronosporomycetes</taxon>
        <taxon>Peronosporales</taxon>
        <taxon>Peronosporaceae</taxon>
        <taxon>Phytophthora</taxon>
    </lineage>
</organism>
<evidence type="ECO:0000313" key="3">
    <source>
        <dbReference type="EMBL" id="OWZ00815.1"/>
    </source>
</evidence>
<evidence type="ECO:0000256" key="1">
    <source>
        <dbReference type="SAM" id="Coils"/>
    </source>
</evidence>
<dbReference type="Proteomes" id="UP000198211">
    <property type="component" value="Unassembled WGS sequence"/>
</dbReference>
<dbReference type="EMBL" id="NBNE01007309">
    <property type="protein sequence ID" value="OWZ00815.1"/>
    <property type="molecule type" value="Genomic_DNA"/>
</dbReference>